<evidence type="ECO:0000313" key="3">
    <source>
        <dbReference type="Proteomes" id="UP000473014"/>
    </source>
</evidence>
<dbReference type="EMBL" id="WIXO01000001">
    <property type="protein sequence ID" value="MTE18812.1"/>
    <property type="molecule type" value="Genomic_DNA"/>
</dbReference>
<feature type="region of interest" description="Disordered" evidence="1">
    <location>
        <begin position="1"/>
        <end position="22"/>
    </location>
</feature>
<name>A0A6G2BA88_9ACTN</name>
<gene>
    <name evidence="2" type="ORF">F0L17_06615</name>
</gene>
<evidence type="ECO:0000313" key="2">
    <source>
        <dbReference type="EMBL" id="MTE18812.1"/>
    </source>
</evidence>
<dbReference type="RefSeq" id="WP_162465894.1">
    <property type="nucleotide sequence ID" value="NZ_WIXO01000001.1"/>
</dbReference>
<organism evidence="2 3">
    <name type="scientific">Streptomyces taklimakanensis</name>
    <dbReference type="NCBI Taxonomy" id="2569853"/>
    <lineage>
        <taxon>Bacteria</taxon>
        <taxon>Bacillati</taxon>
        <taxon>Actinomycetota</taxon>
        <taxon>Actinomycetes</taxon>
        <taxon>Kitasatosporales</taxon>
        <taxon>Streptomycetaceae</taxon>
        <taxon>Streptomyces</taxon>
    </lineage>
</organism>
<reference evidence="2 3" key="1">
    <citation type="submission" date="2019-11" db="EMBL/GenBank/DDBJ databases">
        <authorList>
            <person name="Yuan L."/>
        </authorList>
    </citation>
    <scope>NUCLEOTIDE SEQUENCE [LARGE SCALE GENOMIC DNA]</scope>
    <source>
        <strain evidence="2 3">TRM43335</strain>
    </source>
</reference>
<dbReference type="Proteomes" id="UP000473014">
    <property type="component" value="Unassembled WGS sequence"/>
</dbReference>
<keyword evidence="3" id="KW-1185">Reference proteome</keyword>
<comment type="caution">
    <text evidence="2">The sequence shown here is derived from an EMBL/GenBank/DDBJ whole genome shotgun (WGS) entry which is preliminary data.</text>
</comment>
<evidence type="ECO:0000256" key="1">
    <source>
        <dbReference type="SAM" id="MobiDB-lite"/>
    </source>
</evidence>
<protein>
    <submittedName>
        <fullName evidence="2">Uncharacterized protein</fullName>
    </submittedName>
</protein>
<sequence length="87" mass="8966">MRAAGRETGRETGLGHREHPLLGRTVLDTATGRTGILRAVCPEPDSATVCVAPALRPGSGPPVAWLAPVGGGVEWTTELDAIREVAG</sequence>
<accession>A0A6G2BA88</accession>
<dbReference type="AlphaFoldDB" id="A0A6G2BA88"/>
<feature type="compositionally biased region" description="Basic and acidic residues" evidence="1">
    <location>
        <begin position="1"/>
        <end position="21"/>
    </location>
</feature>
<proteinExistence type="predicted"/>